<dbReference type="PROSITE" id="PS00086">
    <property type="entry name" value="CYTOCHROME_P450"/>
    <property type="match status" value="1"/>
</dbReference>
<keyword evidence="4 8" id="KW-0560">Oxidoreductase</keyword>
<evidence type="ECO:0000256" key="4">
    <source>
        <dbReference type="ARBA" id="ARBA00023002"/>
    </source>
</evidence>
<sequence length="451" mass="51045">MGPQNVVILNSWKHVRELFDRRGAIYSSRPENHIGNDLICPGQTHILLVPYGAGWRVLRKTVQALLNVKAVDSMVPIQNAEATQTMYQLLRDPDGYYDHIRRYSTAVILSSVFGQRGAEFNSPKVRALYHAQDQFTSILEPGATPPVDAFPLLRYIPQFFASWKAKAKAIRAEQHSLYFALMEETKTRVAKGIVTGSFMERILKDQPKNGLDDEHVAYLGGILMEAGSDTTASILLSYMLGIISNPAAFAEAQSELDRLCGTGRSPVFDDLDNLPYLRACMTETLRWRPVAPGGIPHLLIQDDNYEGYHLPKGTIVFANAWSIHRDQEYRSGDEFIPERFLNNKFGSQVSKEEGNDYRRVTYSFGAGRRVCAGQRLAENSLMLNMAKITWGFDISGKDRDIDTDVKTAYTDGFVFSPKRFAVNITPRSERHREVFEAEFQAQRHVFARYED</sequence>
<keyword evidence="6 8" id="KW-0503">Monooxygenase</keyword>
<comment type="cofactor">
    <cofactor evidence="1 7">
        <name>heme</name>
        <dbReference type="ChEBI" id="CHEBI:30413"/>
    </cofactor>
</comment>
<dbReference type="PRINTS" id="PR00463">
    <property type="entry name" value="EP450I"/>
</dbReference>
<accession>A0A7H8RF70</accession>
<reference evidence="10" key="1">
    <citation type="submission" date="2020-06" db="EMBL/GenBank/DDBJ databases">
        <title>A chromosome-scale genome assembly of Talaromyces rugulosus W13939.</title>
        <authorList>
            <person name="Wang B."/>
            <person name="Guo L."/>
            <person name="Ye K."/>
            <person name="Wang L."/>
        </authorList>
    </citation>
    <scope>NUCLEOTIDE SEQUENCE [LARGE SCALE GENOMIC DNA]</scope>
    <source>
        <strain evidence="10">W13939</strain>
    </source>
</reference>
<dbReference type="InterPro" id="IPR036396">
    <property type="entry name" value="Cyt_P450_sf"/>
</dbReference>
<evidence type="ECO:0000256" key="1">
    <source>
        <dbReference type="ARBA" id="ARBA00001971"/>
    </source>
</evidence>
<dbReference type="KEGG" id="trg:TRUGW13939_11864"/>
<dbReference type="Gene3D" id="1.10.630.10">
    <property type="entry name" value="Cytochrome P450"/>
    <property type="match status" value="1"/>
</dbReference>
<dbReference type="Proteomes" id="UP000509510">
    <property type="component" value="Chromosome VI"/>
</dbReference>
<dbReference type="InterPro" id="IPR050364">
    <property type="entry name" value="Cytochrome_P450_fung"/>
</dbReference>
<evidence type="ECO:0000256" key="5">
    <source>
        <dbReference type="ARBA" id="ARBA00023004"/>
    </source>
</evidence>
<evidence type="ECO:0000256" key="3">
    <source>
        <dbReference type="ARBA" id="ARBA00022723"/>
    </source>
</evidence>
<dbReference type="PANTHER" id="PTHR46300:SF2">
    <property type="entry name" value="CYTOCHROME P450 MONOOXYGENASE ALNH-RELATED"/>
    <property type="match status" value="1"/>
</dbReference>
<feature type="binding site" description="axial binding residue" evidence="7">
    <location>
        <position position="371"/>
    </location>
    <ligand>
        <name>heme</name>
        <dbReference type="ChEBI" id="CHEBI:30413"/>
    </ligand>
    <ligandPart>
        <name>Fe</name>
        <dbReference type="ChEBI" id="CHEBI:18248"/>
    </ligandPart>
</feature>
<evidence type="ECO:0000313" key="9">
    <source>
        <dbReference type="EMBL" id="QKX64688.1"/>
    </source>
</evidence>
<dbReference type="OrthoDB" id="1103324at2759"/>
<dbReference type="AlphaFoldDB" id="A0A7H8RF70"/>
<evidence type="ECO:0008006" key="11">
    <source>
        <dbReference type="Google" id="ProtNLM"/>
    </source>
</evidence>
<dbReference type="CDD" id="cd11065">
    <property type="entry name" value="CYP64-like"/>
    <property type="match status" value="1"/>
</dbReference>
<dbReference type="PRINTS" id="PR00385">
    <property type="entry name" value="P450"/>
</dbReference>
<evidence type="ECO:0000313" key="10">
    <source>
        <dbReference type="Proteomes" id="UP000509510"/>
    </source>
</evidence>
<proteinExistence type="inferred from homology"/>
<dbReference type="SUPFAM" id="SSF48264">
    <property type="entry name" value="Cytochrome P450"/>
    <property type="match status" value="1"/>
</dbReference>
<organism evidence="9 10">
    <name type="scientific">Talaromyces rugulosus</name>
    <name type="common">Penicillium rugulosum</name>
    <dbReference type="NCBI Taxonomy" id="121627"/>
    <lineage>
        <taxon>Eukaryota</taxon>
        <taxon>Fungi</taxon>
        <taxon>Dikarya</taxon>
        <taxon>Ascomycota</taxon>
        <taxon>Pezizomycotina</taxon>
        <taxon>Eurotiomycetes</taxon>
        <taxon>Eurotiomycetidae</taxon>
        <taxon>Eurotiales</taxon>
        <taxon>Trichocomaceae</taxon>
        <taxon>Talaromyces</taxon>
        <taxon>Talaromyces sect. Islandici</taxon>
    </lineage>
</organism>
<evidence type="ECO:0000256" key="8">
    <source>
        <dbReference type="RuleBase" id="RU000461"/>
    </source>
</evidence>
<dbReference type="GO" id="GO:0020037">
    <property type="term" value="F:heme binding"/>
    <property type="evidence" value="ECO:0007669"/>
    <property type="project" value="InterPro"/>
</dbReference>
<name>A0A7H8RF70_TALRU</name>
<protein>
    <recommendedName>
        <fullName evidence="11">Cytochrome P450</fullName>
    </recommendedName>
</protein>
<dbReference type="InterPro" id="IPR017972">
    <property type="entry name" value="Cyt_P450_CS"/>
</dbReference>
<keyword evidence="10" id="KW-1185">Reference proteome</keyword>
<keyword evidence="7 8" id="KW-0349">Heme</keyword>
<keyword evidence="3 7" id="KW-0479">Metal-binding</keyword>
<comment type="similarity">
    <text evidence="2 8">Belongs to the cytochrome P450 family.</text>
</comment>
<evidence type="ECO:0000256" key="2">
    <source>
        <dbReference type="ARBA" id="ARBA00010617"/>
    </source>
</evidence>
<dbReference type="GO" id="GO:0005506">
    <property type="term" value="F:iron ion binding"/>
    <property type="evidence" value="ECO:0007669"/>
    <property type="project" value="InterPro"/>
</dbReference>
<evidence type="ECO:0000256" key="7">
    <source>
        <dbReference type="PIRSR" id="PIRSR602401-1"/>
    </source>
</evidence>
<dbReference type="EMBL" id="CP055903">
    <property type="protein sequence ID" value="QKX64688.1"/>
    <property type="molecule type" value="Genomic_DNA"/>
</dbReference>
<dbReference type="RefSeq" id="XP_035350861.1">
    <property type="nucleotide sequence ID" value="XM_035494968.1"/>
</dbReference>
<evidence type="ECO:0000256" key="6">
    <source>
        <dbReference type="ARBA" id="ARBA00023033"/>
    </source>
</evidence>
<dbReference type="GO" id="GO:0004497">
    <property type="term" value="F:monooxygenase activity"/>
    <property type="evidence" value="ECO:0007669"/>
    <property type="project" value="UniProtKB-KW"/>
</dbReference>
<gene>
    <name evidence="9" type="ORF">TRUGW13939_11864</name>
</gene>
<dbReference type="GeneID" id="55999340"/>
<dbReference type="InterPro" id="IPR001128">
    <property type="entry name" value="Cyt_P450"/>
</dbReference>
<dbReference type="GO" id="GO:0016705">
    <property type="term" value="F:oxidoreductase activity, acting on paired donors, with incorporation or reduction of molecular oxygen"/>
    <property type="evidence" value="ECO:0007669"/>
    <property type="project" value="InterPro"/>
</dbReference>
<dbReference type="Pfam" id="PF00067">
    <property type="entry name" value="p450"/>
    <property type="match status" value="1"/>
</dbReference>
<keyword evidence="5 7" id="KW-0408">Iron</keyword>
<dbReference type="InterPro" id="IPR002401">
    <property type="entry name" value="Cyt_P450_E_grp-I"/>
</dbReference>
<dbReference type="PANTHER" id="PTHR46300">
    <property type="entry name" value="P450, PUTATIVE (EUROFUNG)-RELATED-RELATED"/>
    <property type="match status" value="1"/>
</dbReference>